<evidence type="ECO:0000313" key="6">
    <source>
        <dbReference type="Proteomes" id="UP001156882"/>
    </source>
</evidence>
<dbReference type="SUPFAM" id="SSF48056">
    <property type="entry name" value="Di-copper centre-containing domain"/>
    <property type="match status" value="1"/>
</dbReference>
<dbReference type="EMBL" id="BSPC01000026">
    <property type="protein sequence ID" value="GLS19919.1"/>
    <property type="molecule type" value="Genomic_DNA"/>
</dbReference>
<evidence type="ECO:0000259" key="3">
    <source>
        <dbReference type="PROSITE" id="PS00497"/>
    </source>
</evidence>
<name>A0ABQ6CMI7_9HYPH</name>
<dbReference type="InterPro" id="IPR002227">
    <property type="entry name" value="Tyrosinase_Cu-bd"/>
</dbReference>
<reference evidence="6" key="1">
    <citation type="journal article" date="2019" name="Int. J. Syst. Evol. Microbiol.">
        <title>The Global Catalogue of Microorganisms (GCM) 10K type strain sequencing project: providing services to taxonomists for standard genome sequencing and annotation.</title>
        <authorList>
            <consortium name="The Broad Institute Genomics Platform"/>
            <consortium name="The Broad Institute Genome Sequencing Center for Infectious Disease"/>
            <person name="Wu L."/>
            <person name="Ma J."/>
        </authorList>
    </citation>
    <scope>NUCLEOTIDE SEQUENCE [LARGE SCALE GENOMIC DNA]</scope>
    <source>
        <strain evidence="6">NBRC 101365</strain>
    </source>
</reference>
<keyword evidence="6" id="KW-1185">Reference proteome</keyword>
<keyword evidence="2" id="KW-0186">Copper</keyword>
<dbReference type="RefSeq" id="WP_284312976.1">
    <property type="nucleotide sequence ID" value="NZ_BSPC01000026.1"/>
</dbReference>
<accession>A0ABQ6CMI7</accession>
<dbReference type="Pfam" id="PF00264">
    <property type="entry name" value="Tyrosinase"/>
    <property type="match status" value="1"/>
</dbReference>
<proteinExistence type="predicted"/>
<comment type="caution">
    <text evidence="5">The sequence shown here is derived from an EMBL/GenBank/DDBJ whole genome shotgun (WGS) entry which is preliminary data.</text>
</comment>
<dbReference type="PRINTS" id="PR00092">
    <property type="entry name" value="TYROSINASE"/>
</dbReference>
<dbReference type="Gene3D" id="1.10.1280.10">
    <property type="entry name" value="Di-copper center containing domain from catechol oxidase"/>
    <property type="match status" value="1"/>
</dbReference>
<evidence type="ECO:0000256" key="1">
    <source>
        <dbReference type="ARBA" id="ARBA00022723"/>
    </source>
</evidence>
<dbReference type="PANTHER" id="PTHR11474">
    <property type="entry name" value="TYROSINASE FAMILY MEMBER"/>
    <property type="match status" value="1"/>
</dbReference>
<dbReference type="InterPro" id="IPR057190">
    <property type="entry name" value="DUF7868"/>
</dbReference>
<dbReference type="InterPro" id="IPR008922">
    <property type="entry name" value="Di-copper_centre_dom_sf"/>
</dbReference>
<sequence length="539" mass="58301">MAATFTRNNAWDNGGTLEGNSDLLWYAIGVGKMMQRSITDPKSWWYFGAIHGDGPEWGGITAPPQVPPLPSPDLRGWSQCQHATWYFPPWHRGYLIALENQVREDIISLGGPSSWALPYWNYFGQQNPPDQFNIPPAFLEQNFPQAAQLPPNVPPNIPGSPNPLFVNARYGPNGDGVIFVPTQAGVNAHPQDPNSDFDFGVVTADCLSDTAYTNSFGGGQTGFEHFDSATGDLENNPHNLVHSYIGGFQGNDQNNEQGLMGDPLMAGLDPVFYLHHANIDRLWAIWNVTLKKDNPNSVNWLFGPTTNGQPDFQMPKDGSWWRFTPSDVTDIGKLNYTYEELSAPTGVVTAAQAFSARLTALRKAPAAGAIGGIENVEPGNKVELMGATQRSVVVNGAGARAPVRLDTGVRNKVVASLQGASQAAPPDRVLLRLDNVVGKIGGVISVYINMPEGGKPAQFRHLSAGSIGLFGLREASEPAGKHGGKGMSFTLDITKVIDQLHLGQAFDLDTLYVSLVPSRAIPESTPITVGRISIYRQAH</sequence>
<feature type="domain" description="Tyrosinase copper-binding" evidence="3">
    <location>
        <begin position="82"/>
        <end position="99"/>
    </location>
</feature>
<dbReference type="Proteomes" id="UP001156882">
    <property type="component" value="Unassembled WGS sequence"/>
</dbReference>
<dbReference type="PANTHER" id="PTHR11474:SF76">
    <property type="entry name" value="SHKT DOMAIN-CONTAINING PROTEIN"/>
    <property type="match status" value="1"/>
</dbReference>
<dbReference type="InterPro" id="IPR050316">
    <property type="entry name" value="Tyrosinase/Hemocyanin"/>
</dbReference>
<evidence type="ECO:0000313" key="5">
    <source>
        <dbReference type="EMBL" id="GLS19919.1"/>
    </source>
</evidence>
<organism evidence="5 6">
    <name type="scientific">Labrys miyagiensis</name>
    <dbReference type="NCBI Taxonomy" id="346912"/>
    <lineage>
        <taxon>Bacteria</taxon>
        <taxon>Pseudomonadati</taxon>
        <taxon>Pseudomonadota</taxon>
        <taxon>Alphaproteobacteria</taxon>
        <taxon>Hyphomicrobiales</taxon>
        <taxon>Xanthobacteraceae</taxon>
        <taxon>Labrys</taxon>
    </lineage>
</organism>
<protein>
    <submittedName>
        <fullName evidence="5">Tyrosinase</fullName>
    </submittedName>
</protein>
<gene>
    <name evidence="5" type="ORF">GCM10007874_29360</name>
</gene>
<evidence type="ECO:0000256" key="2">
    <source>
        <dbReference type="ARBA" id="ARBA00023008"/>
    </source>
</evidence>
<keyword evidence="1" id="KW-0479">Metal-binding</keyword>
<dbReference type="PROSITE" id="PS00497">
    <property type="entry name" value="TYROSINASE_1"/>
    <property type="match status" value="1"/>
</dbReference>
<dbReference type="Pfam" id="PF25271">
    <property type="entry name" value="DUF7868"/>
    <property type="match status" value="1"/>
</dbReference>
<feature type="domain" description="Tyrosinase copper-binding" evidence="4">
    <location>
        <begin position="269"/>
        <end position="280"/>
    </location>
</feature>
<dbReference type="PROSITE" id="PS00498">
    <property type="entry name" value="TYROSINASE_2"/>
    <property type="match status" value="1"/>
</dbReference>
<evidence type="ECO:0000259" key="4">
    <source>
        <dbReference type="PROSITE" id="PS00498"/>
    </source>
</evidence>